<evidence type="ECO:0000259" key="6">
    <source>
        <dbReference type="Pfam" id="PF01782"/>
    </source>
</evidence>
<dbReference type="EMBL" id="FNOP01000009">
    <property type="protein sequence ID" value="SDW95367.1"/>
    <property type="molecule type" value="Genomic_DNA"/>
</dbReference>
<organism evidence="8 9">
    <name type="scientific">Acidaminococcus fermentans</name>
    <dbReference type="NCBI Taxonomy" id="905"/>
    <lineage>
        <taxon>Bacteria</taxon>
        <taxon>Bacillati</taxon>
        <taxon>Bacillota</taxon>
        <taxon>Negativicutes</taxon>
        <taxon>Acidaminococcales</taxon>
        <taxon>Acidaminococcaceae</taxon>
        <taxon>Acidaminococcus</taxon>
    </lineage>
</organism>
<evidence type="ECO:0000256" key="4">
    <source>
        <dbReference type="ARBA" id="ARBA00023186"/>
    </source>
</evidence>
<dbReference type="InterPro" id="IPR002676">
    <property type="entry name" value="RimM_N"/>
</dbReference>
<dbReference type="SUPFAM" id="SSF50346">
    <property type="entry name" value="PRC-barrel domain"/>
    <property type="match status" value="1"/>
</dbReference>
<comment type="domain">
    <text evidence="5">The PRC barrel domain binds ribosomal protein uS19.</text>
</comment>
<dbReference type="InterPro" id="IPR011961">
    <property type="entry name" value="RimM"/>
</dbReference>
<reference evidence="8 9" key="1">
    <citation type="submission" date="2016-10" db="EMBL/GenBank/DDBJ databases">
        <authorList>
            <person name="Varghese N."/>
            <person name="Submissions S."/>
        </authorList>
    </citation>
    <scope>NUCLEOTIDE SEQUENCE [LARGE SCALE GENOMIC DNA]</scope>
    <source>
        <strain evidence="8 9">WCC6</strain>
    </source>
</reference>
<dbReference type="HAMAP" id="MF_00014">
    <property type="entry name" value="Ribosome_mat_RimM"/>
    <property type="match status" value="1"/>
</dbReference>
<dbReference type="RefSeq" id="WP_074706346.1">
    <property type="nucleotide sequence ID" value="NZ_CAMEFB010000002.1"/>
</dbReference>
<dbReference type="AlphaFoldDB" id="A0A1H2XRA7"/>
<sequence>MEQHIVIGKIVAPHGVRGEFRIMPQTDHPERYAKMKKITLDNGREYTVVSLRQHKNVYLMKVEGIDSMNDAETLRGRTIVLRPEELPPLPEGQFYVRDIIGFAAVTPEGDTVGTLKDVLSPGSTDVFVIAPPQGEDILVAAIGDNIRNIDWEKKQITVVLPEWI</sequence>
<evidence type="ECO:0000259" key="7">
    <source>
        <dbReference type="Pfam" id="PF24986"/>
    </source>
</evidence>
<feature type="domain" description="Ribosome maturation factor RimM PRC barrel" evidence="7">
    <location>
        <begin position="97"/>
        <end position="162"/>
    </location>
</feature>
<dbReference type="GO" id="GO:0043022">
    <property type="term" value="F:ribosome binding"/>
    <property type="evidence" value="ECO:0007669"/>
    <property type="project" value="InterPro"/>
</dbReference>
<comment type="similarity">
    <text evidence="5">Belongs to the RimM family.</text>
</comment>
<dbReference type="Gene3D" id="2.30.30.240">
    <property type="entry name" value="PRC-barrel domain"/>
    <property type="match status" value="1"/>
</dbReference>
<dbReference type="Pfam" id="PF01782">
    <property type="entry name" value="RimM"/>
    <property type="match status" value="1"/>
</dbReference>
<gene>
    <name evidence="5" type="primary">rimM</name>
    <name evidence="8" type="ORF">SAMN05216495_10973</name>
</gene>
<dbReference type="GO" id="GO:0042274">
    <property type="term" value="P:ribosomal small subunit biogenesis"/>
    <property type="evidence" value="ECO:0007669"/>
    <property type="project" value="UniProtKB-UniRule"/>
</dbReference>
<evidence type="ECO:0000256" key="5">
    <source>
        <dbReference type="HAMAP-Rule" id="MF_00014"/>
    </source>
</evidence>
<proteinExistence type="inferred from homology"/>
<keyword evidence="1 5" id="KW-0963">Cytoplasm</keyword>
<keyword evidence="2 5" id="KW-0690">Ribosome biogenesis</keyword>
<dbReference type="InterPro" id="IPR056792">
    <property type="entry name" value="PRC_RimM"/>
</dbReference>
<dbReference type="InterPro" id="IPR011033">
    <property type="entry name" value="PRC_barrel-like_sf"/>
</dbReference>
<dbReference type="InterPro" id="IPR036976">
    <property type="entry name" value="RimM_N_sf"/>
</dbReference>
<accession>A0A1H2XRA7</accession>
<dbReference type="Pfam" id="PF24986">
    <property type="entry name" value="PRC_RimM"/>
    <property type="match status" value="1"/>
</dbReference>
<keyword evidence="4 5" id="KW-0143">Chaperone</keyword>
<evidence type="ECO:0000256" key="2">
    <source>
        <dbReference type="ARBA" id="ARBA00022517"/>
    </source>
</evidence>
<dbReference type="InterPro" id="IPR009000">
    <property type="entry name" value="Transl_B-barrel_sf"/>
</dbReference>
<dbReference type="Gene3D" id="2.40.30.60">
    <property type="entry name" value="RimM"/>
    <property type="match status" value="1"/>
</dbReference>
<dbReference type="GO" id="GO:0006364">
    <property type="term" value="P:rRNA processing"/>
    <property type="evidence" value="ECO:0007669"/>
    <property type="project" value="UniProtKB-UniRule"/>
</dbReference>
<dbReference type="GO" id="GO:0005840">
    <property type="term" value="C:ribosome"/>
    <property type="evidence" value="ECO:0007669"/>
    <property type="project" value="InterPro"/>
</dbReference>
<feature type="domain" description="RimM N-terminal" evidence="6">
    <location>
        <begin position="6"/>
        <end position="81"/>
    </location>
</feature>
<evidence type="ECO:0000256" key="3">
    <source>
        <dbReference type="ARBA" id="ARBA00022552"/>
    </source>
</evidence>
<dbReference type="PANTHER" id="PTHR33692">
    <property type="entry name" value="RIBOSOME MATURATION FACTOR RIMM"/>
    <property type="match status" value="1"/>
</dbReference>
<evidence type="ECO:0000313" key="8">
    <source>
        <dbReference type="EMBL" id="SDW95367.1"/>
    </source>
</evidence>
<protein>
    <recommendedName>
        <fullName evidence="5">Ribosome maturation factor RimM</fullName>
    </recommendedName>
</protein>
<name>A0A1H2XRA7_ACIFE</name>
<comment type="function">
    <text evidence="5">An accessory protein needed during the final step in the assembly of 30S ribosomal subunit, possibly for assembly of the head region. Essential for efficient processing of 16S rRNA. May be needed both before and after RbfA during the maturation of 16S rRNA. It has affinity for free ribosomal 30S subunits but not for 70S ribosomes.</text>
</comment>
<keyword evidence="3 5" id="KW-0698">rRNA processing</keyword>
<dbReference type="PANTHER" id="PTHR33692:SF1">
    <property type="entry name" value="RIBOSOME MATURATION FACTOR RIMM"/>
    <property type="match status" value="1"/>
</dbReference>
<dbReference type="Proteomes" id="UP000182379">
    <property type="component" value="Unassembled WGS sequence"/>
</dbReference>
<dbReference type="SUPFAM" id="SSF50447">
    <property type="entry name" value="Translation proteins"/>
    <property type="match status" value="1"/>
</dbReference>
<evidence type="ECO:0000313" key="9">
    <source>
        <dbReference type="Proteomes" id="UP000182379"/>
    </source>
</evidence>
<comment type="subunit">
    <text evidence="5">Binds ribosomal protein uS19.</text>
</comment>
<dbReference type="GO" id="GO:0005737">
    <property type="term" value="C:cytoplasm"/>
    <property type="evidence" value="ECO:0007669"/>
    <property type="project" value="UniProtKB-SubCell"/>
</dbReference>
<dbReference type="NCBIfam" id="TIGR02273">
    <property type="entry name" value="16S_RimM"/>
    <property type="match status" value="1"/>
</dbReference>
<comment type="subcellular location">
    <subcellularLocation>
        <location evidence="5">Cytoplasm</location>
    </subcellularLocation>
</comment>
<comment type="caution">
    <text evidence="8">The sequence shown here is derived from an EMBL/GenBank/DDBJ whole genome shotgun (WGS) entry which is preliminary data.</text>
</comment>
<evidence type="ECO:0000256" key="1">
    <source>
        <dbReference type="ARBA" id="ARBA00022490"/>
    </source>
</evidence>